<keyword evidence="7" id="KW-1133">Transmembrane helix</keyword>
<organism evidence="9">
    <name type="scientific">Phytoplasma mali (strain AT)</name>
    <dbReference type="NCBI Taxonomy" id="482235"/>
    <lineage>
        <taxon>Bacteria</taxon>
        <taxon>Bacillati</taxon>
        <taxon>Mycoplasmatota</taxon>
        <taxon>Mollicutes</taxon>
        <taxon>Acholeplasmatales</taxon>
        <taxon>Acholeplasmataceae</taxon>
        <taxon>Candidatus Phytoplasma</taxon>
        <taxon>16SrX (Apple proliferation group)</taxon>
    </lineage>
</organism>
<evidence type="ECO:0000256" key="1">
    <source>
        <dbReference type="ARBA" id="ARBA00004635"/>
    </source>
</evidence>
<evidence type="ECO:0000256" key="7">
    <source>
        <dbReference type="SAM" id="Phobius"/>
    </source>
</evidence>
<dbReference type="Proteomes" id="UP000002020">
    <property type="component" value="Chromosome"/>
</dbReference>
<dbReference type="GO" id="GO:0016020">
    <property type="term" value="C:membrane"/>
    <property type="evidence" value="ECO:0007669"/>
    <property type="project" value="UniProtKB-SubCell"/>
</dbReference>
<keyword evidence="7" id="KW-0812">Transmembrane</keyword>
<gene>
    <name evidence="8" type="primary">metQ</name>
    <name evidence="8" type="ordered locus">ATP_00192</name>
</gene>
<keyword evidence="3" id="KW-0732">Signal</keyword>
<name>B3R0L5_PHYMT</name>
<dbReference type="InterPro" id="IPR004872">
    <property type="entry name" value="Lipoprotein_NlpA"/>
</dbReference>
<sequence length="356" mass="42156">MFKIKHLRGQIKNMNKYFKKFFFSFILFLILILAGFFSYKLFKNDNTNHNQNDQKELQKHTKLKVATALTPVEKFLNESCKEFLKKHNIDLEVQLLRGSFFETVNLVDNGQIDAVISCHTPWLLIEQNKKQTLNNIVPVQPFYIAKFGIYKHKNINLNIDNNFKNFKVLIPDDDSNRTFALNLFKKYGLVELKDNNKKNQPLSFILSLDDLHQNSKLKEDNFECKPLAQIEQAFQERISNEYKYNLAVNFPSFMSNVDVDYEKIDNNNFPNVIPNDNFLLQEKEFNFFAITLMSRENNKNNEEIKYLKESLKQDEIINFGEQNLQKTHIMIDSQEKIKNIMDNIEELFINNHLRKS</sequence>
<protein>
    <submittedName>
        <fullName evidence="8">ABC-type methionine transport system, periplasmic component</fullName>
    </submittedName>
</protein>
<keyword evidence="6" id="KW-0449">Lipoprotein</keyword>
<dbReference type="eggNOG" id="COG1464">
    <property type="taxonomic scope" value="Bacteria"/>
</dbReference>
<dbReference type="Pfam" id="PF03180">
    <property type="entry name" value="Lipoprotein_9"/>
    <property type="match status" value="1"/>
</dbReference>
<dbReference type="PANTHER" id="PTHR30429">
    <property type="entry name" value="D-METHIONINE-BINDING LIPOPROTEIN METQ"/>
    <property type="match status" value="1"/>
</dbReference>
<reference evidence="8 9" key="1">
    <citation type="journal article" date="2008" name="BMC Genomics">
        <title>The linear chromosome of the plant-pathogenic mycoplasma 'Candidatus Phytoplasma mali'.</title>
        <authorList>
            <person name="Kube M."/>
            <person name="Schneider B."/>
            <person name="Kuhl H."/>
            <person name="Dandekar T."/>
            <person name="Heitmann K."/>
            <person name="Migdoll A.M."/>
            <person name="Reinhardt R."/>
            <person name="Seemueller E."/>
        </authorList>
    </citation>
    <scope>NUCLEOTIDE SEQUENCE [LARGE SCALE GENOMIC DNA]</scope>
    <source>
        <strain evidence="8 9">AT</strain>
    </source>
</reference>
<evidence type="ECO:0000256" key="5">
    <source>
        <dbReference type="ARBA" id="ARBA00023139"/>
    </source>
</evidence>
<comment type="subcellular location">
    <subcellularLocation>
        <location evidence="1">Membrane</location>
        <topology evidence="1">Lipid-anchor</topology>
    </subcellularLocation>
</comment>
<accession>B3R0L5</accession>
<keyword evidence="9" id="KW-1185">Reference proteome</keyword>
<proteinExistence type="inferred from homology"/>
<keyword evidence="5" id="KW-0564">Palmitate</keyword>
<evidence type="ECO:0000256" key="6">
    <source>
        <dbReference type="ARBA" id="ARBA00023288"/>
    </source>
</evidence>
<dbReference type="HOGENOM" id="CLU_777659_0_0_14"/>
<dbReference type="Gene3D" id="3.40.190.10">
    <property type="entry name" value="Periplasmic binding protein-like II"/>
    <property type="match status" value="2"/>
</dbReference>
<evidence type="ECO:0000313" key="9">
    <source>
        <dbReference type="Proteomes" id="UP000002020"/>
    </source>
</evidence>
<evidence type="ECO:0000256" key="2">
    <source>
        <dbReference type="ARBA" id="ARBA00008973"/>
    </source>
</evidence>
<dbReference type="EMBL" id="CU469464">
    <property type="protein sequence ID" value="CAP18379.1"/>
    <property type="molecule type" value="Genomic_DNA"/>
</dbReference>
<evidence type="ECO:0000313" key="8">
    <source>
        <dbReference type="EMBL" id="CAP18379.1"/>
    </source>
</evidence>
<dbReference type="PANTHER" id="PTHR30429:SF1">
    <property type="entry name" value="D-METHIONINE-BINDING LIPOPROTEIN METQ-RELATED"/>
    <property type="match status" value="1"/>
</dbReference>
<evidence type="ECO:0000256" key="4">
    <source>
        <dbReference type="ARBA" id="ARBA00023136"/>
    </source>
</evidence>
<evidence type="ECO:0000256" key="3">
    <source>
        <dbReference type="ARBA" id="ARBA00022729"/>
    </source>
</evidence>
<feature type="transmembrane region" description="Helical" evidence="7">
    <location>
        <begin position="21"/>
        <end position="42"/>
    </location>
</feature>
<dbReference type="SUPFAM" id="SSF53850">
    <property type="entry name" value="Periplasmic binding protein-like II"/>
    <property type="match status" value="1"/>
</dbReference>
<dbReference type="STRING" id="37692.ATP_00192"/>
<dbReference type="AlphaFoldDB" id="B3R0L5"/>
<dbReference type="KEGG" id="pml:ATP_00192"/>
<comment type="similarity">
    <text evidence="2">Belongs to the NlpA lipoprotein family.</text>
</comment>
<keyword evidence="4 7" id="KW-0472">Membrane</keyword>